<keyword evidence="7" id="KW-1185">Reference proteome</keyword>
<keyword evidence="1" id="KW-0862">Zinc</keyword>
<accession>A0ABQ1YTA3</accession>
<name>A0ABQ1YTA3_9BACL</name>
<evidence type="ECO:0000313" key="7">
    <source>
        <dbReference type="Proteomes" id="UP000659344"/>
    </source>
</evidence>
<dbReference type="EMBL" id="BMFT01000004">
    <property type="protein sequence ID" value="GGH35732.1"/>
    <property type="molecule type" value="Genomic_DNA"/>
</dbReference>
<feature type="domain" description="Metallo-beta-lactamase" evidence="5">
    <location>
        <begin position="30"/>
        <end position="211"/>
    </location>
</feature>
<dbReference type="PANTHER" id="PTHR46018:SF4">
    <property type="entry name" value="METALLO-HYDROLASE YHFI-RELATED"/>
    <property type="match status" value="1"/>
</dbReference>
<dbReference type="CDD" id="cd07716">
    <property type="entry name" value="RNaseZ_short-form-like_MBL-fold"/>
    <property type="match status" value="1"/>
</dbReference>
<dbReference type="Gene3D" id="3.60.15.10">
    <property type="entry name" value="Ribonuclease Z/Hydroxyacylglutathione hydrolase-like"/>
    <property type="match status" value="1"/>
</dbReference>
<evidence type="ECO:0000256" key="1">
    <source>
        <dbReference type="ARBA" id="ARBA00022833"/>
    </source>
</evidence>
<dbReference type="SUPFAM" id="SSF56281">
    <property type="entry name" value="Metallo-hydrolase/oxidoreductase"/>
    <property type="match status" value="1"/>
</dbReference>
<dbReference type="InterPro" id="IPR036866">
    <property type="entry name" value="RibonucZ/Hydroxyglut_hydro"/>
</dbReference>
<comment type="caution">
    <text evidence="6">The sequence shown here is derived from an EMBL/GenBank/DDBJ whole genome shotgun (WGS) entry which is preliminary data.</text>
</comment>
<evidence type="ECO:0000259" key="5">
    <source>
        <dbReference type="Pfam" id="PF12706"/>
    </source>
</evidence>
<dbReference type="RefSeq" id="WP_188541865.1">
    <property type="nucleotide sequence ID" value="NZ_BMFT01000004.1"/>
</dbReference>
<organism evidence="6 7">
    <name type="scientific">Paenibacillus segetis</name>
    <dbReference type="NCBI Taxonomy" id="1325360"/>
    <lineage>
        <taxon>Bacteria</taxon>
        <taxon>Bacillati</taxon>
        <taxon>Bacillota</taxon>
        <taxon>Bacilli</taxon>
        <taxon>Bacillales</taxon>
        <taxon>Paenibacillaceae</taxon>
        <taxon>Paenibacillus</taxon>
    </lineage>
</organism>
<reference evidence="7" key="1">
    <citation type="journal article" date="2019" name="Int. J. Syst. Evol. Microbiol.">
        <title>The Global Catalogue of Microorganisms (GCM) 10K type strain sequencing project: providing services to taxonomists for standard genome sequencing and annotation.</title>
        <authorList>
            <consortium name="The Broad Institute Genomics Platform"/>
            <consortium name="The Broad Institute Genome Sequencing Center for Infectious Disease"/>
            <person name="Wu L."/>
            <person name="Ma J."/>
        </authorList>
    </citation>
    <scope>NUCLEOTIDE SEQUENCE [LARGE SCALE GENOMIC DNA]</scope>
    <source>
        <strain evidence="7">CGMCC 1.12769</strain>
    </source>
</reference>
<dbReference type="Proteomes" id="UP000659344">
    <property type="component" value="Unassembled WGS sequence"/>
</dbReference>
<evidence type="ECO:0000313" key="6">
    <source>
        <dbReference type="EMBL" id="GGH35732.1"/>
    </source>
</evidence>
<evidence type="ECO:0000256" key="4">
    <source>
        <dbReference type="ARBA" id="ARBA00048505"/>
    </source>
</evidence>
<gene>
    <name evidence="6" type="primary">yhfI</name>
    <name evidence="6" type="ORF">GCM10008013_42200</name>
</gene>
<dbReference type="PANTHER" id="PTHR46018">
    <property type="entry name" value="ZINC PHOSPHODIESTERASE ELAC PROTEIN 1"/>
    <property type="match status" value="1"/>
</dbReference>
<evidence type="ECO:0000256" key="2">
    <source>
        <dbReference type="ARBA" id="ARBA00034221"/>
    </source>
</evidence>
<evidence type="ECO:0000256" key="3">
    <source>
        <dbReference type="ARBA" id="ARBA00034301"/>
    </source>
</evidence>
<dbReference type="Pfam" id="PF12706">
    <property type="entry name" value="Lactamase_B_2"/>
    <property type="match status" value="1"/>
</dbReference>
<comment type="function">
    <text evidence="3">Counteracts the endogenous Pycsar antiviral defense system. Phosphodiesterase that enables metal-dependent hydrolysis of host cyclic nucleotide Pycsar defense signals such as cCMP and cUMP.</text>
</comment>
<proteinExistence type="predicted"/>
<protein>
    <submittedName>
        <fullName evidence="6">Metallo-hydrolase YhfI</fullName>
    </submittedName>
</protein>
<dbReference type="InterPro" id="IPR001279">
    <property type="entry name" value="Metallo-B-lactamas"/>
</dbReference>
<sequence length="244" mass="26962">MEFTVIGHWGAYPETNEATSGYLIEHKSSKVLLDCGSGVLSGLQNYVMLEDLDTVFITHLHADHIADMYSLEFATLILMQMGKRTTPLDIYVYCKDLTKLDFCYPEYVKVHPIDLQATVAIGDMTFTFSENIHDVPSCAVKVSSSEGKCLVYSGDTGYCQSIIEFSRGSDVLVLESSFYNVQKGLNNGHLTAGEAGDIAALAQTGQLILTHLPHYGDHNQLVMEASSHFDRQIQLAYCGMKLTI</sequence>
<comment type="catalytic activity">
    <reaction evidence="4">
        <text>3',5'-cyclic UMP + H2O = UMP + H(+)</text>
        <dbReference type="Rhea" id="RHEA:70575"/>
        <dbReference type="ChEBI" id="CHEBI:15377"/>
        <dbReference type="ChEBI" id="CHEBI:15378"/>
        <dbReference type="ChEBI" id="CHEBI:57865"/>
        <dbReference type="ChEBI" id="CHEBI:184387"/>
    </reaction>
    <physiologicalReaction direction="left-to-right" evidence="4">
        <dbReference type="Rhea" id="RHEA:70576"/>
    </physiologicalReaction>
</comment>
<comment type="catalytic activity">
    <reaction evidence="2">
        <text>3',5'-cyclic CMP + H2O = CMP + H(+)</text>
        <dbReference type="Rhea" id="RHEA:72675"/>
        <dbReference type="ChEBI" id="CHEBI:15377"/>
        <dbReference type="ChEBI" id="CHEBI:15378"/>
        <dbReference type="ChEBI" id="CHEBI:58003"/>
        <dbReference type="ChEBI" id="CHEBI:60377"/>
    </reaction>
    <physiologicalReaction direction="left-to-right" evidence="2">
        <dbReference type="Rhea" id="RHEA:72676"/>
    </physiologicalReaction>
</comment>